<keyword evidence="2" id="KW-1003">Cell membrane</keyword>
<dbReference type="GO" id="GO:0005886">
    <property type="term" value="C:plasma membrane"/>
    <property type="evidence" value="ECO:0007669"/>
    <property type="project" value="UniProtKB-SubCell"/>
</dbReference>
<evidence type="ECO:0000256" key="2">
    <source>
        <dbReference type="ARBA" id="ARBA00022475"/>
    </source>
</evidence>
<feature type="transmembrane region" description="Helical" evidence="6">
    <location>
        <begin position="115"/>
        <end position="136"/>
    </location>
</feature>
<reference evidence="7" key="1">
    <citation type="submission" date="2022-05" db="EMBL/GenBank/DDBJ databases">
        <authorList>
            <person name="Pankratov T."/>
        </authorList>
    </citation>
    <scope>NUCLEOTIDE SEQUENCE</scope>
    <source>
        <strain evidence="7">BP6-180914</strain>
    </source>
</reference>
<dbReference type="CDD" id="cd06579">
    <property type="entry name" value="TM_PBP1_transp_AraH_like"/>
    <property type="match status" value="1"/>
</dbReference>
<evidence type="ECO:0000256" key="4">
    <source>
        <dbReference type="ARBA" id="ARBA00022989"/>
    </source>
</evidence>
<name>A0AA42CIM8_9HYPH</name>
<dbReference type="PANTHER" id="PTHR32196">
    <property type="entry name" value="ABC TRANSPORTER PERMEASE PROTEIN YPHD-RELATED-RELATED"/>
    <property type="match status" value="1"/>
</dbReference>
<dbReference type="PANTHER" id="PTHR32196:SF72">
    <property type="entry name" value="RIBOSE IMPORT PERMEASE PROTEIN RBSC"/>
    <property type="match status" value="1"/>
</dbReference>
<evidence type="ECO:0000256" key="5">
    <source>
        <dbReference type="ARBA" id="ARBA00023136"/>
    </source>
</evidence>
<protein>
    <submittedName>
        <fullName evidence="7">ABC transporter permease</fullName>
    </submittedName>
</protein>
<evidence type="ECO:0000313" key="7">
    <source>
        <dbReference type="EMBL" id="MCW6508733.1"/>
    </source>
</evidence>
<comment type="caution">
    <text evidence="7">The sequence shown here is derived from an EMBL/GenBank/DDBJ whole genome shotgun (WGS) entry which is preliminary data.</text>
</comment>
<keyword evidence="8" id="KW-1185">Reference proteome</keyword>
<evidence type="ECO:0000313" key="8">
    <source>
        <dbReference type="Proteomes" id="UP001165667"/>
    </source>
</evidence>
<dbReference type="GO" id="GO:0022857">
    <property type="term" value="F:transmembrane transporter activity"/>
    <property type="evidence" value="ECO:0007669"/>
    <property type="project" value="InterPro"/>
</dbReference>
<keyword evidence="3 6" id="KW-0812">Transmembrane</keyword>
<feature type="transmembrane region" description="Helical" evidence="6">
    <location>
        <begin position="142"/>
        <end position="162"/>
    </location>
</feature>
<keyword evidence="5 6" id="KW-0472">Membrane</keyword>
<feature type="transmembrane region" description="Helical" evidence="6">
    <location>
        <begin position="319"/>
        <end position="338"/>
    </location>
</feature>
<feature type="transmembrane region" description="Helical" evidence="6">
    <location>
        <begin position="234"/>
        <end position="254"/>
    </location>
</feature>
<accession>A0AA42CIM8</accession>
<comment type="subcellular location">
    <subcellularLocation>
        <location evidence="1">Cell membrane</location>
        <topology evidence="1">Multi-pass membrane protein</topology>
    </subcellularLocation>
</comment>
<dbReference type="Pfam" id="PF02653">
    <property type="entry name" value="BPD_transp_2"/>
    <property type="match status" value="1"/>
</dbReference>
<gene>
    <name evidence="7" type="ORF">M8523_11960</name>
</gene>
<dbReference type="AlphaFoldDB" id="A0AA42CIM8"/>
<keyword evidence="4 6" id="KW-1133">Transmembrane helix</keyword>
<feature type="transmembrane region" description="Helical" evidence="6">
    <location>
        <begin position="183"/>
        <end position="205"/>
    </location>
</feature>
<dbReference type="RefSeq" id="WP_282585105.1">
    <property type="nucleotide sequence ID" value="NZ_JAMOIM010000007.1"/>
</dbReference>
<feature type="transmembrane region" description="Helical" evidence="6">
    <location>
        <begin position="37"/>
        <end position="58"/>
    </location>
</feature>
<evidence type="ECO:0000256" key="3">
    <source>
        <dbReference type="ARBA" id="ARBA00022692"/>
    </source>
</evidence>
<dbReference type="Proteomes" id="UP001165667">
    <property type="component" value="Unassembled WGS sequence"/>
</dbReference>
<proteinExistence type="predicted"/>
<feature type="transmembrane region" description="Helical" evidence="6">
    <location>
        <begin position="91"/>
        <end position="108"/>
    </location>
</feature>
<sequence length="349" mass="36581">MQGRGTSTTRVEPDEVLVRASPTGSAGGLRFYLTNEFGLLVLILLFGAVFAVLSGGFLSTFNQFTLWRTAAVNTVIGFAMMTVIVTGGLNLAVGAIGVCAAMMCGWMIQALGVPGPVGIVGALALGATLGFVNGWVVVKSGLHSFIITLATMSIFFGVMVYLTHGESFRNLPPSFAEFGRTRYFGVVSPMLIVALVAGLLLIGLYRFTALGREMLSAGAKPEAAELSGVRVGRVFILCHMLSGLLAGVAALLLVMRNGAAIPSMAGQLGQDWLLPAFLGPVLGGTLLSGGRVSVVGTFLGSALVTMLTSGLLLLRIGEFWVQACLGLVLLLAVLIDVARKRYLAHRRMV</sequence>
<evidence type="ECO:0000256" key="1">
    <source>
        <dbReference type="ARBA" id="ARBA00004651"/>
    </source>
</evidence>
<evidence type="ECO:0000256" key="6">
    <source>
        <dbReference type="SAM" id="Phobius"/>
    </source>
</evidence>
<feature type="transmembrane region" description="Helical" evidence="6">
    <location>
        <begin position="65"/>
        <end position="85"/>
    </location>
</feature>
<organism evidence="7 8">
    <name type="scientific">Lichenifustis flavocetrariae</name>
    <dbReference type="NCBI Taxonomy" id="2949735"/>
    <lineage>
        <taxon>Bacteria</taxon>
        <taxon>Pseudomonadati</taxon>
        <taxon>Pseudomonadota</taxon>
        <taxon>Alphaproteobacteria</taxon>
        <taxon>Hyphomicrobiales</taxon>
        <taxon>Lichenihabitantaceae</taxon>
        <taxon>Lichenifustis</taxon>
    </lineage>
</organism>
<dbReference type="EMBL" id="JAMOIM010000007">
    <property type="protein sequence ID" value="MCW6508733.1"/>
    <property type="molecule type" value="Genomic_DNA"/>
</dbReference>
<feature type="transmembrane region" description="Helical" evidence="6">
    <location>
        <begin position="292"/>
        <end position="313"/>
    </location>
</feature>
<dbReference type="InterPro" id="IPR001851">
    <property type="entry name" value="ABC_transp_permease"/>
</dbReference>